<organism evidence="2 3">
    <name type="scientific">Arthrobacter vasquezii</name>
    <dbReference type="NCBI Taxonomy" id="2977629"/>
    <lineage>
        <taxon>Bacteria</taxon>
        <taxon>Bacillati</taxon>
        <taxon>Actinomycetota</taxon>
        <taxon>Actinomycetes</taxon>
        <taxon>Micrococcales</taxon>
        <taxon>Micrococcaceae</taxon>
        <taxon>Arthrobacter</taxon>
    </lineage>
</organism>
<sequence length="111" mass="12425">MVTSERVLTSLRRGLVEFCALAILRDGPTYGLDMARRLEADGLIAGESTLYPLLARLLTSGLAESEWQESDAGRPRKYYTLTPAGRDALEVFENSWIPLRNAVDRTLRRPS</sequence>
<proteinExistence type="predicted"/>
<dbReference type="InterPro" id="IPR036390">
    <property type="entry name" value="WH_DNA-bd_sf"/>
</dbReference>
<keyword evidence="3" id="KW-1185">Reference proteome</keyword>
<dbReference type="InterPro" id="IPR005149">
    <property type="entry name" value="Tscrpt_reg_PadR_N"/>
</dbReference>
<dbReference type="PANTHER" id="PTHR33169:SF14">
    <property type="entry name" value="TRANSCRIPTIONAL REGULATOR RV3488"/>
    <property type="match status" value="1"/>
</dbReference>
<dbReference type="EMBL" id="JAROKN010000015">
    <property type="protein sequence ID" value="MDF9277750.1"/>
    <property type="molecule type" value="Genomic_DNA"/>
</dbReference>
<dbReference type="Pfam" id="PF03551">
    <property type="entry name" value="PadR"/>
    <property type="match status" value="1"/>
</dbReference>
<evidence type="ECO:0000313" key="3">
    <source>
        <dbReference type="Proteomes" id="UP001220456"/>
    </source>
</evidence>
<dbReference type="PANTHER" id="PTHR33169">
    <property type="entry name" value="PADR-FAMILY TRANSCRIPTIONAL REGULATOR"/>
    <property type="match status" value="1"/>
</dbReference>
<evidence type="ECO:0000259" key="1">
    <source>
        <dbReference type="Pfam" id="PF03551"/>
    </source>
</evidence>
<dbReference type="InterPro" id="IPR052509">
    <property type="entry name" value="Metal_resp_DNA-bind_regulator"/>
</dbReference>
<name>A0ABT6CUK0_9MICC</name>
<dbReference type="SUPFAM" id="SSF46785">
    <property type="entry name" value="Winged helix' DNA-binding domain"/>
    <property type="match status" value="1"/>
</dbReference>
<accession>A0ABT6CUK0</accession>
<reference evidence="2 3" key="1">
    <citation type="journal article" date="2023" name="Int. J. Syst. Evol. Microbiol.">
        <title>Arthrobacter vasquezii sp. nov., isolated from a soil sample from Union Glacier, Antarctica.</title>
        <authorList>
            <person name="Valenzuela-Ibaceta F."/>
            <person name="Carrasco V."/>
            <person name="Lagos-Moraga S."/>
            <person name="Dietz-Vargas C."/>
            <person name="Navarro C.A."/>
            <person name="Perez-Donoso J.M."/>
        </authorList>
    </citation>
    <scope>NUCLEOTIDE SEQUENCE [LARGE SCALE GENOMIC DNA]</scope>
    <source>
        <strain evidence="2 3">EH-1B-1</strain>
    </source>
</reference>
<protein>
    <submittedName>
        <fullName evidence="2">PadR family transcriptional regulator</fullName>
    </submittedName>
</protein>
<dbReference type="RefSeq" id="WP_277358272.1">
    <property type="nucleotide sequence ID" value="NZ_JAROKN010000015.1"/>
</dbReference>
<dbReference type="Gene3D" id="1.10.10.10">
    <property type="entry name" value="Winged helix-like DNA-binding domain superfamily/Winged helix DNA-binding domain"/>
    <property type="match status" value="1"/>
</dbReference>
<gene>
    <name evidence="2" type="ORF">P4U43_08105</name>
</gene>
<comment type="caution">
    <text evidence="2">The sequence shown here is derived from an EMBL/GenBank/DDBJ whole genome shotgun (WGS) entry which is preliminary data.</text>
</comment>
<dbReference type="InterPro" id="IPR036388">
    <property type="entry name" value="WH-like_DNA-bd_sf"/>
</dbReference>
<evidence type="ECO:0000313" key="2">
    <source>
        <dbReference type="EMBL" id="MDF9277750.1"/>
    </source>
</evidence>
<feature type="domain" description="Transcription regulator PadR N-terminal" evidence="1">
    <location>
        <begin position="21"/>
        <end position="90"/>
    </location>
</feature>
<dbReference type="Proteomes" id="UP001220456">
    <property type="component" value="Unassembled WGS sequence"/>
</dbReference>